<sequence length="275" mass="30005">MVDSKQAIASSNSDVSFVLDFLQRRKLEACKAKQLCLETARSIILERRPLPVVSKAMDVLISSFSHSFKTSSYFKGTKTEKAQPSIGVQSSSPDSVAKSNSIRELAARKSPEPGSPSGHDSESFRQLTLSDNDSDDKGVVDSGKTTCDNGSVKVLLDAERLRSGSLGLAESPRRGEYLNTAIPQPQEPQLSSPAISPDEMFTFAFAPVEEEMAGDPSYLVAVIIEFLLSASVERIKVHSNIHVLTVQLLARNERFSELGLFVINKIIEPSKELAF</sequence>
<evidence type="ECO:0000313" key="1">
    <source>
        <dbReference type="EMBL" id="KAI4341283.1"/>
    </source>
</evidence>
<evidence type="ECO:0000313" key="2">
    <source>
        <dbReference type="Proteomes" id="UP001057402"/>
    </source>
</evidence>
<proteinExistence type="predicted"/>
<protein>
    <submittedName>
        <fullName evidence="1">Uncharacterized protein</fullName>
    </submittedName>
</protein>
<accession>A0ACB9NYN1</accession>
<organism evidence="1 2">
    <name type="scientific">Melastoma candidum</name>
    <dbReference type="NCBI Taxonomy" id="119954"/>
    <lineage>
        <taxon>Eukaryota</taxon>
        <taxon>Viridiplantae</taxon>
        <taxon>Streptophyta</taxon>
        <taxon>Embryophyta</taxon>
        <taxon>Tracheophyta</taxon>
        <taxon>Spermatophyta</taxon>
        <taxon>Magnoliopsida</taxon>
        <taxon>eudicotyledons</taxon>
        <taxon>Gunneridae</taxon>
        <taxon>Pentapetalae</taxon>
        <taxon>rosids</taxon>
        <taxon>malvids</taxon>
        <taxon>Myrtales</taxon>
        <taxon>Melastomataceae</taxon>
        <taxon>Melastomatoideae</taxon>
        <taxon>Melastomateae</taxon>
        <taxon>Melastoma</taxon>
    </lineage>
</organism>
<keyword evidence="2" id="KW-1185">Reference proteome</keyword>
<dbReference type="Proteomes" id="UP001057402">
    <property type="component" value="Chromosome 7"/>
</dbReference>
<comment type="caution">
    <text evidence="1">The sequence shown here is derived from an EMBL/GenBank/DDBJ whole genome shotgun (WGS) entry which is preliminary data.</text>
</comment>
<gene>
    <name evidence="1" type="ORF">MLD38_026023</name>
</gene>
<dbReference type="EMBL" id="CM042886">
    <property type="protein sequence ID" value="KAI4341283.1"/>
    <property type="molecule type" value="Genomic_DNA"/>
</dbReference>
<reference evidence="2" key="1">
    <citation type="journal article" date="2023" name="Front. Plant Sci.">
        <title>Chromosomal-level genome assembly of Melastoma candidum provides insights into trichome evolution.</title>
        <authorList>
            <person name="Zhong Y."/>
            <person name="Wu W."/>
            <person name="Sun C."/>
            <person name="Zou P."/>
            <person name="Liu Y."/>
            <person name="Dai S."/>
            <person name="Zhou R."/>
        </authorList>
    </citation>
    <scope>NUCLEOTIDE SEQUENCE [LARGE SCALE GENOMIC DNA]</scope>
</reference>
<name>A0ACB9NYN1_9MYRT</name>